<evidence type="ECO:0008006" key="3">
    <source>
        <dbReference type="Google" id="ProtNLM"/>
    </source>
</evidence>
<dbReference type="PANTHER" id="PTHR33835">
    <property type="entry name" value="YALI0C07656P"/>
    <property type="match status" value="1"/>
</dbReference>
<keyword evidence="2" id="KW-1185">Reference proteome</keyword>
<gene>
    <name evidence="1" type="ORF">CLAFUR5_08016</name>
</gene>
<dbReference type="PANTHER" id="PTHR33835:SF1">
    <property type="entry name" value="METALLO-BETA-LACTAMASE DOMAIN-CONTAINING PROTEIN"/>
    <property type="match status" value="1"/>
</dbReference>
<reference evidence="1" key="1">
    <citation type="submission" date="2021-12" db="EMBL/GenBank/DDBJ databases">
        <authorList>
            <person name="Zaccaron A."/>
            <person name="Stergiopoulos I."/>
        </authorList>
    </citation>
    <scope>NUCLEOTIDE SEQUENCE</scope>
    <source>
        <strain evidence="1">Race5_Kim</strain>
    </source>
</reference>
<evidence type="ECO:0000313" key="1">
    <source>
        <dbReference type="EMBL" id="UJO15306.1"/>
    </source>
</evidence>
<dbReference type="InterPro" id="IPR036866">
    <property type="entry name" value="RibonucZ/Hydroxyglut_hydro"/>
</dbReference>
<dbReference type="RefSeq" id="XP_047759672.1">
    <property type="nucleotide sequence ID" value="XM_047907164.1"/>
</dbReference>
<sequence>MASGASKLIPSDPEKVMVIRRVTPDVVTLSTPFLRFGRIKIGGRGTLVRLQSGSVAVFSPVVLTESVKKETETLGQLKYIVAPDQEHHIFLESWHKAYPEALLIGPETLPSLRDKQSYFKIPFTHLTKPNTPISISPEFDAEFDCEYVHAHGNKELVFNHRPSKTLIEADLLFNLPATEQFSKSGVSPTSGILTNIFNGLQNTKGEAIWQKRSLWYALAEDKEAMNASMARIAGWDFDRIVPCHGDVIEKGGKGIFEKIMSWHIEAAKKQG</sequence>
<dbReference type="KEGG" id="ffu:CLAFUR5_08016"/>
<dbReference type="GeneID" id="71987894"/>
<evidence type="ECO:0000313" key="2">
    <source>
        <dbReference type="Proteomes" id="UP000756132"/>
    </source>
</evidence>
<dbReference type="SUPFAM" id="SSF56281">
    <property type="entry name" value="Metallo-hydrolase/oxidoreductase"/>
    <property type="match status" value="1"/>
</dbReference>
<dbReference type="OMA" id="IFRDVMA"/>
<dbReference type="InterPro" id="IPR025638">
    <property type="entry name" value="DUF4336"/>
</dbReference>
<dbReference type="EMBL" id="CP090165">
    <property type="protein sequence ID" value="UJO15306.1"/>
    <property type="molecule type" value="Genomic_DNA"/>
</dbReference>
<organism evidence="1 2">
    <name type="scientific">Passalora fulva</name>
    <name type="common">Tomato leaf mold</name>
    <name type="synonym">Cladosporium fulvum</name>
    <dbReference type="NCBI Taxonomy" id="5499"/>
    <lineage>
        <taxon>Eukaryota</taxon>
        <taxon>Fungi</taxon>
        <taxon>Dikarya</taxon>
        <taxon>Ascomycota</taxon>
        <taxon>Pezizomycotina</taxon>
        <taxon>Dothideomycetes</taxon>
        <taxon>Dothideomycetidae</taxon>
        <taxon>Mycosphaerellales</taxon>
        <taxon>Mycosphaerellaceae</taxon>
        <taxon>Fulvia</taxon>
    </lineage>
</organism>
<accession>A0A9Q8LD20</accession>
<proteinExistence type="predicted"/>
<reference evidence="1" key="2">
    <citation type="journal article" date="2022" name="Microb. Genom.">
        <title>A chromosome-scale genome assembly of the tomato pathogen Cladosporium fulvum reveals a compartmentalized genome architecture and the presence of a dispensable chromosome.</title>
        <authorList>
            <person name="Zaccaron A.Z."/>
            <person name="Chen L.H."/>
            <person name="Samaras A."/>
            <person name="Stergiopoulos I."/>
        </authorList>
    </citation>
    <scope>NUCLEOTIDE SEQUENCE</scope>
    <source>
        <strain evidence="1">Race5_Kim</strain>
    </source>
</reference>
<protein>
    <recommendedName>
        <fullName evidence="3">DUF4336 domain-containing protein</fullName>
    </recommendedName>
</protein>
<dbReference type="AlphaFoldDB" id="A0A9Q8LD20"/>
<dbReference type="OrthoDB" id="421671at2759"/>
<dbReference type="Pfam" id="PF14234">
    <property type="entry name" value="DUF4336"/>
    <property type="match status" value="1"/>
</dbReference>
<dbReference type="Proteomes" id="UP000756132">
    <property type="component" value="Chromosome 3"/>
</dbReference>
<name>A0A9Q8LD20_PASFU</name>